<dbReference type="CDD" id="cd01038">
    <property type="entry name" value="Endonuclease_DUF559"/>
    <property type="match status" value="1"/>
</dbReference>
<dbReference type="KEGG" id="spir:CWM47_01345"/>
<dbReference type="Pfam" id="PF04480">
    <property type="entry name" value="DUF559"/>
    <property type="match status" value="1"/>
</dbReference>
<dbReference type="PANTHER" id="PTHR38590:SF1">
    <property type="entry name" value="BLL0828 PROTEIN"/>
    <property type="match status" value="1"/>
</dbReference>
<protein>
    <recommendedName>
        <fullName evidence="1">DUF559 domain-containing protein</fullName>
    </recommendedName>
</protein>
<dbReference type="OrthoDB" id="9798754at2"/>
<evidence type="ECO:0000313" key="3">
    <source>
        <dbReference type="Proteomes" id="UP000232883"/>
    </source>
</evidence>
<dbReference type="InterPro" id="IPR011335">
    <property type="entry name" value="Restrct_endonuc-II-like"/>
</dbReference>
<dbReference type="Proteomes" id="UP000232883">
    <property type="component" value="Chromosome"/>
</dbReference>
<dbReference type="EMBL" id="CP025096">
    <property type="protein sequence ID" value="AUD00580.1"/>
    <property type="molecule type" value="Genomic_DNA"/>
</dbReference>
<feature type="domain" description="DUF559" evidence="1">
    <location>
        <begin position="16"/>
        <end position="118"/>
    </location>
</feature>
<dbReference type="PANTHER" id="PTHR38590">
    <property type="entry name" value="BLL0828 PROTEIN"/>
    <property type="match status" value="1"/>
</dbReference>
<dbReference type="RefSeq" id="WP_100986005.1">
    <property type="nucleotide sequence ID" value="NZ_CP025096.1"/>
</dbReference>
<keyword evidence="3" id="KW-1185">Reference proteome</keyword>
<dbReference type="SUPFAM" id="SSF52980">
    <property type="entry name" value="Restriction endonuclease-like"/>
    <property type="match status" value="1"/>
</dbReference>
<dbReference type="InterPro" id="IPR047216">
    <property type="entry name" value="Endonuclease_DUF559_bact"/>
</dbReference>
<evidence type="ECO:0000259" key="1">
    <source>
        <dbReference type="Pfam" id="PF04480"/>
    </source>
</evidence>
<accession>A0A2K8YSJ5</accession>
<reference evidence="2 3" key="1">
    <citation type="submission" date="2017-11" db="EMBL/GenBank/DDBJ databases">
        <title>Taxonomic description and genome sequences of Spirosoma HA7 sp. nov., isolated from pollen microhabitat of Corylus avellana.</title>
        <authorList>
            <person name="Ambika Manirajan B."/>
            <person name="Suarez C."/>
            <person name="Ratering S."/>
            <person name="Geissler-Plaum R."/>
            <person name="Cardinale M."/>
            <person name="Sylvia S."/>
        </authorList>
    </citation>
    <scope>NUCLEOTIDE SEQUENCE [LARGE SCALE GENOMIC DNA]</scope>
    <source>
        <strain evidence="2 3">HA7</strain>
    </source>
</reference>
<name>A0A2K8YSJ5_9BACT</name>
<sequence length="131" mass="15033">MRNGQLNNLKVLTFIRQELRNGATDSEKILWEQLKGSKLAGRKFRRQHSIGLFVLDFYCPSERLAIEVDGGIHDAPDVKIHDEERQKAIETLDIRVLRFQNADVLKNVSKVLSEIQQHFTTPNPLLKQEGA</sequence>
<dbReference type="AlphaFoldDB" id="A0A2K8YSJ5"/>
<proteinExistence type="predicted"/>
<dbReference type="Gene3D" id="3.40.960.10">
    <property type="entry name" value="VSR Endonuclease"/>
    <property type="match status" value="1"/>
</dbReference>
<organism evidence="2 3">
    <name type="scientific">Spirosoma pollinicola</name>
    <dbReference type="NCBI Taxonomy" id="2057025"/>
    <lineage>
        <taxon>Bacteria</taxon>
        <taxon>Pseudomonadati</taxon>
        <taxon>Bacteroidota</taxon>
        <taxon>Cytophagia</taxon>
        <taxon>Cytophagales</taxon>
        <taxon>Cytophagaceae</taxon>
        <taxon>Spirosoma</taxon>
    </lineage>
</organism>
<evidence type="ECO:0000313" key="2">
    <source>
        <dbReference type="EMBL" id="AUD00580.1"/>
    </source>
</evidence>
<dbReference type="InterPro" id="IPR007569">
    <property type="entry name" value="DUF559"/>
</dbReference>
<gene>
    <name evidence="2" type="ORF">CWM47_01345</name>
</gene>